<protein>
    <submittedName>
        <fullName evidence="1">Uncharacterized protein</fullName>
    </submittedName>
</protein>
<dbReference type="EMBL" id="CM047586">
    <property type="protein sequence ID" value="KAI9909452.1"/>
    <property type="molecule type" value="Genomic_DNA"/>
</dbReference>
<evidence type="ECO:0000313" key="2">
    <source>
        <dbReference type="Proteomes" id="UP001163321"/>
    </source>
</evidence>
<organism evidence="1 2">
    <name type="scientific">Peronosclerospora sorghi</name>
    <dbReference type="NCBI Taxonomy" id="230839"/>
    <lineage>
        <taxon>Eukaryota</taxon>
        <taxon>Sar</taxon>
        <taxon>Stramenopiles</taxon>
        <taxon>Oomycota</taxon>
        <taxon>Peronosporomycetes</taxon>
        <taxon>Peronosporales</taxon>
        <taxon>Peronosporaceae</taxon>
        <taxon>Peronosclerospora</taxon>
    </lineage>
</organism>
<accession>A0ACC0VT40</accession>
<evidence type="ECO:0000313" key="1">
    <source>
        <dbReference type="EMBL" id="KAI9909452.1"/>
    </source>
</evidence>
<gene>
    <name evidence="1" type="ORF">PsorP6_014517</name>
</gene>
<reference evidence="1 2" key="1">
    <citation type="journal article" date="2022" name="bioRxiv">
        <title>The genome of the oomycete Peronosclerospora sorghi, a cosmopolitan pathogen of maize and sorghum, is inflated with dispersed pseudogenes.</title>
        <authorList>
            <person name="Fletcher K."/>
            <person name="Martin F."/>
            <person name="Isakeit T."/>
            <person name="Cavanaugh K."/>
            <person name="Magill C."/>
            <person name="Michelmore R."/>
        </authorList>
    </citation>
    <scope>NUCLEOTIDE SEQUENCE [LARGE SCALE GENOMIC DNA]</scope>
    <source>
        <strain evidence="1">P6</strain>
    </source>
</reference>
<dbReference type="Proteomes" id="UP001163321">
    <property type="component" value="Chromosome 7"/>
</dbReference>
<comment type="caution">
    <text evidence="1">The sequence shown here is derived from an EMBL/GenBank/DDBJ whole genome shotgun (WGS) entry which is preliminary data.</text>
</comment>
<keyword evidence="2" id="KW-1185">Reference proteome</keyword>
<proteinExistence type="predicted"/>
<name>A0ACC0VT40_9STRA</name>
<sequence>MMAQGAPSSTASKRSSRKLTIEKSVIQHKRSSHQRHIGCDNEYCELELSSGAEVLDPPPAGVESIKHCTNASNINEHACEDVSLILPLPVGPRALKRQQQPLAYV</sequence>